<dbReference type="AlphaFoldDB" id="A0AAV5NYV0"/>
<gene>
    <name evidence="2" type="ORF">GCM10007932_49970</name>
</gene>
<dbReference type="InterPro" id="IPR014710">
    <property type="entry name" value="RmlC-like_jellyroll"/>
</dbReference>
<protein>
    <submittedName>
        <fullName evidence="2">cAMP-binding protein</fullName>
    </submittedName>
</protein>
<evidence type="ECO:0000259" key="1">
    <source>
        <dbReference type="PROSITE" id="PS50042"/>
    </source>
</evidence>
<dbReference type="RefSeq" id="WP_224067572.1">
    <property type="nucleotide sequence ID" value="NZ_AP025147.1"/>
</dbReference>
<reference evidence="3" key="1">
    <citation type="journal article" date="2019" name="Int. J. Syst. Evol. Microbiol.">
        <title>The Global Catalogue of Microorganisms (GCM) 10K type strain sequencing project: providing services to taxonomists for standard genome sequencing and annotation.</title>
        <authorList>
            <consortium name="The Broad Institute Genomics Platform"/>
            <consortium name="The Broad Institute Genome Sequencing Center for Infectious Disease"/>
            <person name="Wu L."/>
            <person name="Ma J."/>
        </authorList>
    </citation>
    <scope>NUCLEOTIDE SEQUENCE [LARGE SCALE GENOMIC DNA]</scope>
    <source>
        <strain evidence="3">NBRC 15640</strain>
    </source>
</reference>
<evidence type="ECO:0000313" key="2">
    <source>
        <dbReference type="EMBL" id="GLQ75635.1"/>
    </source>
</evidence>
<dbReference type="Proteomes" id="UP001156690">
    <property type="component" value="Unassembled WGS sequence"/>
</dbReference>
<dbReference type="InterPro" id="IPR018490">
    <property type="entry name" value="cNMP-bd_dom_sf"/>
</dbReference>
<name>A0AAV5NYV0_9VIBR</name>
<feature type="domain" description="Cyclic nucleotide-binding" evidence="1">
    <location>
        <begin position="6"/>
        <end position="108"/>
    </location>
</feature>
<evidence type="ECO:0000313" key="3">
    <source>
        <dbReference type="Proteomes" id="UP001156690"/>
    </source>
</evidence>
<keyword evidence="3" id="KW-1185">Reference proteome</keyword>
<dbReference type="Gene3D" id="2.60.120.10">
    <property type="entry name" value="Jelly Rolls"/>
    <property type="match status" value="1"/>
</dbReference>
<dbReference type="SUPFAM" id="SSF51206">
    <property type="entry name" value="cAMP-binding domain-like"/>
    <property type="match status" value="1"/>
</dbReference>
<comment type="caution">
    <text evidence="2">The sequence shown here is derived from an EMBL/GenBank/DDBJ whole genome shotgun (WGS) entry which is preliminary data.</text>
</comment>
<dbReference type="CDD" id="cd00038">
    <property type="entry name" value="CAP_ED"/>
    <property type="match status" value="1"/>
</dbReference>
<dbReference type="EMBL" id="BSNX01000074">
    <property type="protein sequence ID" value="GLQ75635.1"/>
    <property type="molecule type" value="Genomic_DNA"/>
</dbReference>
<accession>A0AAV5NYV0</accession>
<sequence length="187" mass="22275">MVESQFFRQLDKPTQNKLTLSAQSFRFEPQEFLLDSQSKWNTVFLLNSGSVRMYYLDRDGKEHNKAFFVDHAFFWPVTESLRNEPAGFFIESIESGSGWRWDFDVFKQNFANEADWMTFSHLWMENVLAEKFNREKDWLQLTAAQRYIKLITQRPEFKRLPNMHLASYIGVTPESFSRLKKSMSLTK</sequence>
<proteinExistence type="predicted"/>
<dbReference type="PROSITE" id="PS50042">
    <property type="entry name" value="CNMP_BINDING_3"/>
    <property type="match status" value="1"/>
</dbReference>
<organism evidence="2 3">
    <name type="scientific">Vibrio penaeicida</name>
    <dbReference type="NCBI Taxonomy" id="104609"/>
    <lineage>
        <taxon>Bacteria</taxon>
        <taxon>Pseudomonadati</taxon>
        <taxon>Pseudomonadota</taxon>
        <taxon>Gammaproteobacteria</taxon>
        <taxon>Vibrionales</taxon>
        <taxon>Vibrionaceae</taxon>
        <taxon>Vibrio</taxon>
    </lineage>
</organism>
<dbReference type="InterPro" id="IPR000595">
    <property type="entry name" value="cNMP-bd_dom"/>
</dbReference>